<feature type="region of interest" description="Disordered" evidence="1">
    <location>
        <begin position="94"/>
        <end position="134"/>
    </location>
</feature>
<keyword evidence="2" id="KW-1133">Transmembrane helix</keyword>
<protein>
    <submittedName>
        <fullName evidence="3">Uncharacterized protein</fullName>
    </submittedName>
</protein>
<evidence type="ECO:0000313" key="4">
    <source>
        <dbReference type="EMBL" id="PAA78246.1"/>
    </source>
</evidence>
<name>A0A267FIX9_9PLAT</name>
<organism evidence="3 5">
    <name type="scientific">Macrostomum lignano</name>
    <dbReference type="NCBI Taxonomy" id="282301"/>
    <lineage>
        <taxon>Eukaryota</taxon>
        <taxon>Metazoa</taxon>
        <taxon>Spiralia</taxon>
        <taxon>Lophotrochozoa</taxon>
        <taxon>Platyhelminthes</taxon>
        <taxon>Rhabditophora</taxon>
        <taxon>Macrostomorpha</taxon>
        <taxon>Macrostomida</taxon>
        <taxon>Macrostomidae</taxon>
        <taxon>Macrostomum</taxon>
    </lineage>
</organism>
<sequence>MVGLDPYEERLLIAMLGGGVALIFAIALGIICCRKYRLDRSGGGGGAGKNRMWAVQQQRQLMFQRQPGMQQAYLPTGHQTNVNMDPVYLDPARGINLAGGPPPPQHPQVQSNLNPTYASAVPQGTFQQQPPSMRQADNTAYASMPYGRPSYSSHQV</sequence>
<dbReference type="EMBL" id="NIVC01000698">
    <property type="protein sequence ID" value="PAA78246.1"/>
    <property type="molecule type" value="Genomic_DNA"/>
</dbReference>
<feature type="compositionally biased region" description="Polar residues" evidence="1">
    <location>
        <begin position="111"/>
        <end position="134"/>
    </location>
</feature>
<evidence type="ECO:0000256" key="1">
    <source>
        <dbReference type="SAM" id="MobiDB-lite"/>
    </source>
</evidence>
<dbReference type="Proteomes" id="UP000215902">
    <property type="component" value="Unassembled WGS sequence"/>
</dbReference>
<reference evidence="3 5" key="1">
    <citation type="submission" date="2017-06" db="EMBL/GenBank/DDBJ databases">
        <title>A platform for efficient transgenesis in Macrostomum lignano, a flatworm model organism for stem cell research.</title>
        <authorList>
            <person name="Berezikov E."/>
        </authorList>
    </citation>
    <scope>NUCLEOTIDE SEQUENCE [LARGE SCALE GENOMIC DNA]</scope>
    <source>
        <strain evidence="3">DV1</strain>
        <tissue evidence="3">Whole organism</tissue>
    </source>
</reference>
<evidence type="ECO:0000313" key="5">
    <source>
        <dbReference type="Proteomes" id="UP000215902"/>
    </source>
</evidence>
<evidence type="ECO:0000256" key="2">
    <source>
        <dbReference type="SAM" id="Phobius"/>
    </source>
</evidence>
<keyword evidence="2" id="KW-0812">Transmembrane</keyword>
<feature type="transmembrane region" description="Helical" evidence="2">
    <location>
        <begin position="12"/>
        <end position="33"/>
    </location>
</feature>
<dbReference type="EMBL" id="NIVC01001051">
    <property type="protein sequence ID" value="PAA72932.1"/>
    <property type="molecule type" value="Genomic_DNA"/>
</dbReference>
<proteinExistence type="predicted"/>
<gene>
    <name evidence="3" type="ORF">BOX15_Mlig034111g1</name>
    <name evidence="4" type="ORF">BOX15_Mlig034111g2</name>
</gene>
<keyword evidence="5" id="KW-1185">Reference proteome</keyword>
<dbReference type="AlphaFoldDB" id="A0A267FIX9"/>
<keyword evidence="2" id="KW-0472">Membrane</keyword>
<evidence type="ECO:0000313" key="3">
    <source>
        <dbReference type="EMBL" id="PAA72932.1"/>
    </source>
</evidence>
<accession>A0A267FIX9</accession>
<comment type="caution">
    <text evidence="3">The sequence shown here is derived from an EMBL/GenBank/DDBJ whole genome shotgun (WGS) entry which is preliminary data.</text>
</comment>